<dbReference type="EMBL" id="GBXM01007378">
    <property type="protein sequence ID" value="JAI01200.1"/>
    <property type="molecule type" value="Transcribed_RNA"/>
</dbReference>
<sequence>MLFTFKSNSTPLILSLNFSIGTFARIS</sequence>
<evidence type="ECO:0000313" key="1">
    <source>
        <dbReference type="EMBL" id="JAI01200.1"/>
    </source>
</evidence>
<reference evidence="1" key="2">
    <citation type="journal article" date="2015" name="Fish Shellfish Immunol.">
        <title>Early steps in the European eel (Anguilla anguilla)-Vibrio vulnificus interaction in the gills: Role of the RtxA13 toxin.</title>
        <authorList>
            <person name="Callol A."/>
            <person name="Pajuelo D."/>
            <person name="Ebbesson L."/>
            <person name="Teles M."/>
            <person name="MacKenzie S."/>
            <person name="Amaro C."/>
        </authorList>
    </citation>
    <scope>NUCLEOTIDE SEQUENCE</scope>
</reference>
<dbReference type="AlphaFoldDB" id="A0A0E9XEW8"/>
<reference evidence="1" key="1">
    <citation type="submission" date="2014-11" db="EMBL/GenBank/DDBJ databases">
        <authorList>
            <person name="Amaro Gonzalez C."/>
        </authorList>
    </citation>
    <scope>NUCLEOTIDE SEQUENCE</scope>
</reference>
<proteinExistence type="predicted"/>
<accession>A0A0E9XEW8</accession>
<organism evidence="1">
    <name type="scientific">Anguilla anguilla</name>
    <name type="common">European freshwater eel</name>
    <name type="synonym">Muraena anguilla</name>
    <dbReference type="NCBI Taxonomy" id="7936"/>
    <lineage>
        <taxon>Eukaryota</taxon>
        <taxon>Metazoa</taxon>
        <taxon>Chordata</taxon>
        <taxon>Craniata</taxon>
        <taxon>Vertebrata</taxon>
        <taxon>Euteleostomi</taxon>
        <taxon>Actinopterygii</taxon>
        <taxon>Neopterygii</taxon>
        <taxon>Teleostei</taxon>
        <taxon>Anguilliformes</taxon>
        <taxon>Anguillidae</taxon>
        <taxon>Anguilla</taxon>
    </lineage>
</organism>
<protein>
    <submittedName>
        <fullName evidence="1">Uncharacterized protein</fullName>
    </submittedName>
</protein>
<name>A0A0E9XEW8_ANGAN</name>